<proteinExistence type="inferred from homology"/>
<dbReference type="InterPro" id="IPR006680">
    <property type="entry name" value="Amidohydro-rel"/>
</dbReference>
<dbReference type="InterPro" id="IPR014746">
    <property type="entry name" value="Gln_synth/guanido_kin_cat_dom"/>
</dbReference>
<accession>A0A9P9WL11</accession>
<protein>
    <recommendedName>
        <fullName evidence="3">GS catalytic domain-containing protein</fullName>
    </recommendedName>
</protein>
<dbReference type="GO" id="GO:0004356">
    <property type="term" value="F:glutamine synthetase activity"/>
    <property type="evidence" value="ECO:0007669"/>
    <property type="project" value="InterPro"/>
</dbReference>
<dbReference type="EMBL" id="JAFIMR010000016">
    <property type="protein sequence ID" value="KAI1868889.1"/>
    <property type="molecule type" value="Genomic_DNA"/>
</dbReference>
<dbReference type="Gene3D" id="3.30.590.10">
    <property type="entry name" value="Glutamine synthetase/guanido kinase, catalytic domain"/>
    <property type="match status" value="1"/>
</dbReference>
<evidence type="ECO:0000259" key="3">
    <source>
        <dbReference type="PROSITE" id="PS51987"/>
    </source>
</evidence>
<dbReference type="GO" id="GO:0016787">
    <property type="term" value="F:hydrolase activity"/>
    <property type="evidence" value="ECO:0007669"/>
    <property type="project" value="InterPro"/>
</dbReference>
<evidence type="ECO:0000256" key="1">
    <source>
        <dbReference type="PROSITE-ProRule" id="PRU01331"/>
    </source>
</evidence>
<evidence type="ECO:0000313" key="4">
    <source>
        <dbReference type="EMBL" id="KAI1868889.1"/>
    </source>
</evidence>
<dbReference type="PROSITE" id="PS51987">
    <property type="entry name" value="GS_CATALYTIC"/>
    <property type="match status" value="1"/>
</dbReference>
<dbReference type="AlphaFoldDB" id="A0A9P9WL11"/>
<evidence type="ECO:0000256" key="2">
    <source>
        <dbReference type="RuleBase" id="RU000384"/>
    </source>
</evidence>
<dbReference type="InterPro" id="IPR008146">
    <property type="entry name" value="Gln_synth_cat_dom"/>
</dbReference>
<gene>
    <name evidence="4" type="ORF">JX265_006868</name>
</gene>
<name>A0A9P9WL11_9PEZI</name>
<sequence>MASFAALNAAIDATPLIDNHCHNLLKPDHRDDAPLVSIASEAQGEALKDADTSLAYIRATKHLAQVLGCEQTWPAVESAIKAQRAKSSDAWTRRCLQGVETLLLDDGFGAVGKIQDYSWHDQFVRSKCKRIVRIETFASDLIESRLADRGPPSAQQTFEGFLQAFATGIRQAIKHPDIVGFKSIICYRGGLDIPRSEDVDREAAAEAYKSCCRLIQEGRDPFKRKVFLPIIHILLHHTASALRAKGTSHLKPIQFHTGLGDNDITLTKSSPSHLQAFIREYPEVPIVLLHSSWPWTREAAYLATMYPNVYADIGEVIPFLSRDGQVGVFRQMLELCPWSKMLLSTDGHGHPEMYLVANTQIRSALKTILGGYVRDDQIDEKQAIQLVQSIMFKNSNKLYQLGLDENLPLSATSAFSSVSFNGPDSSLAIIERLRALNCTAAGVYDASPDWSTLTPGPTPGHASVFCEFKESDGSDSALCPRTVLRKTVDRAAADGLTFIMGFELEFVVMERNPDRTSPQKFIPLPNDGHAWGMARVLADVGREGSFSNAIDDILDTLTEAGILIEQFHPESAPGQYEIVLPPLPPMEACDNLLAMRQIVEAVTARHGYRMTLHPKPFAMAPGSASHVHMSISSAGGDDPAVYEAFYAGTLKHYPALIAFTYSNPTSYERMVDSCWAGGRWVTWGTQNKESPLRKCDDSHWELKTLDGLANPYLAIAAVLAAGARGVADREPMVCRDSQGDPARMSEAVRKALGITTMFPKDLKAAIAALEKDEELAAWLGKECVQRYIDIKNGEMGILDPMTAEERRQWVLERY</sequence>
<dbReference type="SMART" id="SM01230">
    <property type="entry name" value="Gln-synt_C"/>
    <property type="match status" value="1"/>
</dbReference>
<dbReference type="Proteomes" id="UP000829685">
    <property type="component" value="Unassembled WGS sequence"/>
</dbReference>
<comment type="similarity">
    <text evidence="1 2">Belongs to the glutamine synthetase family.</text>
</comment>
<dbReference type="SUPFAM" id="SSF51556">
    <property type="entry name" value="Metallo-dependent hydrolases"/>
    <property type="match status" value="1"/>
</dbReference>
<dbReference type="InterPro" id="IPR027303">
    <property type="entry name" value="Gln_synth_gly_rich_site"/>
</dbReference>
<dbReference type="PANTHER" id="PTHR43383">
    <property type="entry name" value="NODULIN 6"/>
    <property type="match status" value="1"/>
</dbReference>
<evidence type="ECO:0000313" key="5">
    <source>
        <dbReference type="Proteomes" id="UP000829685"/>
    </source>
</evidence>
<comment type="caution">
    <text evidence="4">The sequence shown here is derived from an EMBL/GenBank/DDBJ whole genome shotgun (WGS) entry which is preliminary data.</text>
</comment>
<feature type="domain" description="GS catalytic" evidence="3">
    <location>
        <begin position="480"/>
        <end position="814"/>
    </location>
</feature>
<dbReference type="PANTHER" id="PTHR43383:SF2">
    <property type="entry name" value="AMIDOHYDROLASE 2 FAMILY PROTEIN"/>
    <property type="match status" value="1"/>
</dbReference>
<organism evidence="4 5">
    <name type="scientific">Neoarthrinium moseri</name>
    <dbReference type="NCBI Taxonomy" id="1658444"/>
    <lineage>
        <taxon>Eukaryota</taxon>
        <taxon>Fungi</taxon>
        <taxon>Dikarya</taxon>
        <taxon>Ascomycota</taxon>
        <taxon>Pezizomycotina</taxon>
        <taxon>Sordariomycetes</taxon>
        <taxon>Xylariomycetidae</taxon>
        <taxon>Amphisphaeriales</taxon>
        <taxon>Apiosporaceae</taxon>
        <taxon>Neoarthrinium</taxon>
    </lineage>
</organism>
<dbReference type="PROSITE" id="PS00181">
    <property type="entry name" value="GLNA_ATP"/>
    <property type="match status" value="1"/>
</dbReference>
<dbReference type="InterPro" id="IPR032466">
    <property type="entry name" value="Metal_Hydrolase"/>
</dbReference>
<dbReference type="Gene3D" id="3.20.20.140">
    <property type="entry name" value="Metal-dependent hydrolases"/>
    <property type="match status" value="1"/>
</dbReference>
<dbReference type="Pfam" id="PF04909">
    <property type="entry name" value="Amidohydro_2"/>
    <property type="match status" value="1"/>
</dbReference>
<dbReference type="SUPFAM" id="SSF55931">
    <property type="entry name" value="Glutamine synthetase/guanido kinase"/>
    <property type="match status" value="1"/>
</dbReference>
<keyword evidence="5" id="KW-1185">Reference proteome</keyword>
<dbReference type="Pfam" id="PF00120">
    <property type="entry name" value="Gln-synt_C"/>
    <property type="match status" value="1"/>
</dbReference>
<reference evidence="4" key="1">
    <citation type="submission" date="2021-03" db="EMBL/GenBank/DDBJ databases">
        <title>Revisited historic fungal species revealed as producer of novel bioactive compounds through whole genome sequencing and comparative genomics.</title>
        <authorList>
            <person name="Vignolle G.A."/>
            <person name="Hochenegger N."/>
            <person name="Mach R.L."/>
            <person name="Mach-Aigner A.R."/>
            <person name="Javad Rahimi M."/>
            <person name="Salim K.A."/>
            <person name="Chan C.M."/>
            <person name="Lim L.B.L."/>
            <person name="Cai F."/>
            <person name="Druzhinina I.S."/>
            <person name="U'Ren J.M."/>
            <person name="Derntl C."/>
        </authorList>
    </citation>
    <scope>NUCLEOTIDE SEQUENCE</scope>
    <source>
        <strain evidence="4">TUCIM 5799</strain>
    </source>
</reference>